<accession>A0A5J4WM39</accession>
<proteinExistence type="predicted"/>
<organism evidence="2 3">
    <name type="scientific">Streblomastix strix</name>
    <dbReference type="NCBI Taxonomy" id="222440"/>
    <lineage>
        <taxon>Eukaryota</taxon>
        <taxon>Metamonada</taxon>
        <taxon>Preaxostyla</taxon>
        <taxon>Oxymonadida</taxon>
        <taxon>Streblomastigidae</taxon>
        <taxon>Streblomastix</taxon>
    </lineage>
</organism>
<dbReference type="AlphaFoldDB" id="A0A5J4WM39"/>
<comment type="caution">
    <text evidence="2">The sequence shown here is derived from an EMBL/GenBank/DDBJ whole genome shotgun (WGS) entry which is preliminary data.</text>
</comment>
<name>A0A5J4WM39_9EUKA</name>
<dbReference type="OrthoDB" id="10484563at2759"/>
<dbReference type="EMBL" id="SNRW01001554">
    <property type="protein sequence ID" value="KAA6395951.1"/>
    <property type="molecule type" value="Genomic_DNA"/>
</dbReference>
<feature type="region of interest" description="Disordered" evidence="1">
    <location>
        <begin position="136"/>
        <end position="159"/>
    </location>
</feature>
<evidence type="ECO:0000313" key="2">
    <source>
        <dbReference type="EMBL" id="KAA6395951.1"/>
    </source>
</evidence>
<reference evidence="2 3" key="1">
    <citation type="submission" date="2019-03" db="EMBL/GenBank/DDBJ databases">
        <title>Single cell metagenomics reveals metabolic interactions within the superorganism composed of flagellate Streblomastix strix and complex community of Bacteroidetes bacteria on its surface.</title>
        <authorList>
            <person name="Treitli S.C."/>
            <person name="Kolisko M."/>
            <person name="Husnik F."/>
            <person name="Keeling P."/>
            <person name="Hampl V."/>
        </authorList>
    </citation>
    <scope>NUCLEOTIDE SEQUENCE [LARGE SCALE GENOMIC DNA]</scope>
    <source>
        <strain evidence="2">ST1C</strain>
    </source>
</reference>
<gene>
    <name evidence="2" type="ORF">EZS28_008522</name>
</gene>
<sequence>MTAPQQTNLIYNVSLEETSDSIKALLNVGDEPVVNFSASKWDEAENMEKDFSTAYPNQETDALSTLFNEKGQVVIISDIKRESLDNITFLVIMLVDAITKRTKLEKVCAVILRAWPFDFIGMGLQSGEELKFAVQKLEPGEEREEESSSQESEEKTDDK</sequence>
<protein>
    <submittedName>
        <fullName evidence="2">Uncharacterized protein</fullName>
    </submittedName>
</protein>
<evidence type="ECO:0000256" key="1">
    <source>
        <dbReference type="SAM" id="MobiDB-lite"/>
    </source>
</evidence>
<dbReference type="Proteomes" id="UP000324800">
    <property type="component" value="Unassembled WGS sequence"/>
</dbReference>
<evidence type="ECO:0000313" key="3">
    <source>
        <dbReference type="Proteomes" id="UP000324800"/>
    </source>
</evidence>